<dbReference type="Pfam" id="PF02543">
    <property type="entry name" value="Carbam_trans_N"/>
    <property type="match status" value="1"/>
</dbReference>
<comment type="caution">
    <text evidence="4">The sequence shown here is derived from an EMBL/GenBank/DDBJ whole genome shotgun (WGS) entry which is preliminary data.</text>
</comment>
<feature type="domain" description="Carbamoyltransferase" evidence="2">
    <location>
        <begin position="111"/>
        <end position="333"/>
    </location>
</feature>
<dbReference type="InterPro" id="IPR003696">
    <property type="entry name" value="Carbtransf_dom"/>
</dbReference>
<feature type="domain" description="Carbamoyltransferase C-terminal" evidence="3">
    <location>
        <begin position="378"/>
        <end position="544"/>
    </location>
</feature>
<dbReference type="RefSeq" id="WP_181761740.1">
    <property type="nucleotide sequence ID" value="NZ_BMCR01000004.1"/>
</dbReference>
<dbReference type="PANTHER" id="PTHR34847:SF1">
    <property type="entry name" value="NODULATION PROTEIN U"/>
    <property type="match status" value="1"/>
</dbReference>
<gene>
    <name evidence="4" type="ORF">H1W37_17950</name>
</gene>
<evidence type="ECO:0000259" key="2">
    <source>
        <dbReference type="Pfam" id="PF02543"/>
    </source>
</evidence>
<dbReference type="InterPro" id="IPR043129">
    <property type="entry name" value="ATPase_NBD"/>
</dbReference>
<dbReference type="InterPro" id="IPR051338">
    <property type="entry name" value="NodU/CmcH_Carbamoyltrnsfr"/>
</dbReference>
<dbReference type="GO" id="GO:0016740">
    <property type="term" value="F:transferase activity"/>
    <property type="evidence" value="ECO:0007669"/>
    <property type="project" value="UniProtKB-KW"/>
</dbReference>
<sequence>MYILGLNAPPLGWHDPSAALIAPDGTVLALVEEERVSRRKHGLHQYPTGAIRACLDIAGIGVEDIATVAIGWDLPRQWPRRDRDALDPPLPGRLWSFDDWAAYLDACLGTSCRNRPDLVFVPHHTAHALSSFHGSGWPSAAVLIVDGNGDDEAISVYHAKRGAFPVRKARLPFSHSIGTMYDTVSNWIGLSFLEAGKTMGLAAYGRGTETAGAMFRIREDGIAPPFDLPRDSEYDAVVAEWNGHFERSGFRKSSRPVAELHTCADAVSLSWAAQSGLETLMGQLADWARALTGETRLCLAGGVALNCSANGLLPEPVYVPPVPHDAGVALGAAWFVAPPKAAAPLSPYLGRSASEAEIDRAIRASGLSRTPFDAARLATDLADGRIGALFTGRSEAGPRALCHRSILARPQSAEARDAVNRRKSRELWRPLSPVALASDCGAYWQDAPNLHRYMVGAATVSETCRQVAPGVVHVDGTARPQRVEDDGEPVARILRAMEGAGAPGLLINTSFNRRGEPIVDDPATAIDAFRAMRLDFLVFDDKWVVHDHG</sequence>
<evidence type="ECO:0000259" key="3">
    <source>
        <dbReference type="Pfam" id="PF16861"/>
    </source>
</evidence>
<keyword evidence="4" id="KW-0808">Transferase</keyword>
<dbReference type="Gene3D" id="3.30.420.40">
    <property type="match status" value="2"/>
</dbReference>
<dbReference type="InterPro" id="IPR038152">
    <property type="entry name" value="Carbam_trans_C_sf"/>
</dbReference>
<proteinExistence type="inferred from homology"/>
<dbReference type="AlphaFoldDB" id="A0A838XSZ5"/>
<protein>
    <submittedName>
        <fullName evidence="4">Carbamoyltransferase</fullName>
    </submittedName>
</protein>
<organism evidence="4 5">
    <name type="scientific">Stappia taiwanensis</name>
    <dbReference type="NCBI Taxonomy" id="992267"/>
    <lineage>
        <taxon>Bacteria</taxon>
        <taxon>Pseudomonadati</taxon>
        <taxon>Pseudomonadota</taxon>
        <taxon>Alphaproteobacteria</taxon>
        <taxon>Hyphomicrobiales</taxon>
        <taxon>Stappiaceae</taxon>
        <taxon>Stappia</taxon>
    </lineage>
</organism>
<dbReference type="Pfam" id="PF16861">
    <property type="entry name" value="Carbam_trans_C"/>
    <property type="match status" value="1"/>
</dbReference>
<dbReference type="Gene3D" id="3.90.870.20">
    <property type="entry name" value="Carbamoyltransferase, C-terminal domain"/>
    <property type="match status" value="1"/>
</dbReference>
<reference evidence="4 5" key="1">
    <citation type="submission" date="2020-07" db="EMBL/GenBank/DDBJ databases">
        <authorList>
            <person name="Li M."/>
        </authorList>
    </citation>
    <scope>NUCLEOTIDE SEQUENCE [LARGE SCALE GENOMIC DNA]</scope>
    <source>
        <strain evidence="4 5">DSM 23284</strain>
    </source>
</reference>
<name>A0A838XSZ5_9HYPH</name>
<accession>A0A838XSZ5</accession>
<dbReference type="EMBL" id="JACEON010000020">
    <property type="protein sequence ID" value="MBA4613545.1"/>
    <property type="molecule type" value="Genomic_DNA"/>
</dbReference>
<dbReference type="CDD" id="cd24098">
    <property type="entry name" value="ASKHA_NBD_TobZ_N"/>
    <property type="match status" value="1"/>
</dbReference>
<evidence type="ECO:0000313" key="5">
    <source>
        <dbReference type="Proteomes" id="UP000559404"/>
    </source>
</evidence>
<keyword evidence="5" id="KW-1185">Reference proteome</keyword>
<evidence type="ECO:0000256" key="1">
    <source>
        <dbReference type="ARBA" id="ARBA00006129"/>
    </source>
</evidence>
<evidence type="ECO:0000313" key="4">
    <source>
        <dbReference type="EMBL" id="MBA4613545.1"/>
    </source>
</evidence>
<reference evidence="4 5" key="2">
    <citation type="submission" date="2020-08" db="EMBL/GenBank/DDBJ databases">
        <title>Stappia taiwanensis sp. nov., isolated from a coastal thermal spring.</title>
        <authorList>
            <person name="Kampfer P."/>
        </authorList>
    </citation>
    <scope>NUCLEOTIDE SEQUENCE [LARGE SCALE GENOMIC DNA]</scope>
    <source>
        <strain evidence="4 5">DSM 23284</strain>
    </source>
</reference>
<comment type="similarity">
    <text evidence="1">Belongs to the NodU/CmcH family.</text>
</comment>
<dbReference type="Proteomes" id="UP000559404">
    <property type="component" value="Unassembled WGS sequence"/>
</dbReference>
<dbReference type="PANTHER" id="PTHR34847">
    <property type="entry name" value="NODULATION PROTEIN U"/>
    <property type="match status" value="1"/>
</dbReference>
<dbReference type="SUPFAM" id="SSF53067">
    <property type="entry name" value="Actin-like ATPase domain"/>
    <property type="match status" value="1"/>
</dbReference>
<dbReference type="InterPro" id="IPR031730">
    <property type="entry name" value="Carbam_trans_C"/>
</dbReference>